<sequence>MYEHHLSGSVRDTESVTGGLPTGRMETGHA</sequence>
<reference evidence="2 3" key="1">
    <citation type="submission" date="2015-07" db="EMBL/GenBank/DDBJ databases">
        <title>Draft Genome Sequence of Komagataeibacter intermedius Strain AF2, Isolated from Kombucha Tea.</title>
        <authorList>
            <person name="Santos R.A."/>
            <person name="Berretta A.A."/>
            <person name="Barud H.S."/>
            <person name="Ribeiro S.J."/>
            <person name="Gonzalez-Garcia L.N."/>
            <person name="Zucchi T.D."/>
            <person name="Goldman G.H."/>
            <person name="Riano-Pachon D.M."/>
        </authorList>
    </citation>
    <scope>NUCLEOTIDE SEQUENCE [LARGE SCALE GENOMIC DNA]</scope>
    <source>
        <strain evidence="2 3">AF2</strain>
    </source>
</reference>
<dbReference type="Proteomes" id="UP000031553">
    <property type="component" value="Unassembled WGS sequence"/>
</dbReference>
<organism evidence="2 3">
    <name type="scientific">Komagataeibacter intermedius AF2</name>
    <dbReference type="NCBI Taxonomy" id="1458464"/>
    <lineage>
        <taxon>Bacteria</taxon>
        <taxon>Pseudomonadati</taxon>
        <taxon>Pseudomonadota</taxon>
        <taxon>Alphaproteobacteria</taxon>
        <taxon>Acetobacterales</taxon>
        <taxon>Acetobacteraceae</taxon>
        <taxon>Komagataeibacter</taxon>
    </lineage>
</organism>
<dbReference type="AlphaFoldDB" id="A0A0N1FD11"/>
<evidence type="ECO:0000313" key="2">
    <source>
        <dbReference type="EMBL" id="KPH89110.1"/>
    </source>
</evidence>
<proteinExistence type="predicted"/>
<dbReference type="EMBL" id="JUFX02000001">
    <property type="protein sequence ID" value="KPH89110.1"/>
    <property type="molecule type" value="Genomic_DNA"/>
</dbReference>
<name>A0A0N1FD11_9PROT</name>
<comment type="caution">
    <text evidence="2">The sequence shown here is derived from an EMBL/GenBank/DDBJ whole genome shotgun (WGS) entry which is preliminary data.</text>
</comment>
<evidence type="ECO:0000313" key="3">
    <source>
        <dbReference type="Proteomes" id="UP000031553"/>
    </source>
</evidence>
<accession>A0A0N1FD11</accession>
<protein>
    <submittedName>
        <fullName evidence="2">Uncharacterized protein</fullName>
    </submittedName>
</protein>
<feature type="compositionally biased region" description="Basic and acidic residues" evidence="1">
    <location>
        <begin position="1"/>
        <end position="14"/>
    </location>
</feature>
<feature type="region of interest" description="Disordered" evidence="1">
    <location>
        <begin position="1"/>
        <end position="30"/>
    </location>
</feature>
<gene>
    <name evidence="2" type="ORF">GLUCOINTEAF2_0200244</name>
</gene>
<evidence type="ECO:0000256" key="1">
    <source>
        <dbReference type="SAM" id="MobiDB-lite"/>
    </source>
</evidence>